<accession>A0A382R567</accession>
<evidence type="ECO:0000313" key="10">
    <source>
        <dbReference type="EMBL" id="SVC92198.1"/>
    </source>
</evidence>
<dbReference type="FunFam" id="3.40.50.620:FF:000053">
    <property type="entry name" value="Probable tRNA sulfurtransferase"/>
    <property type="match status" value="1"/>
</dbReference>
<dbReference type="GO" id="GO:0005829">
    <property type="term" value="C:cytosol"/>
    <property type="evidence" value="ECO:0007669"/>
    <property type="project" value="TreeGrafter"/>
</dbReference>
<dbReference type="SUPFAM" id="SSF143437">
    <property type="entry name" value="THUMP domain-like"/>
    <property type="match status" value="1"/>
</dbReference>
<dbReference type="PROSITE" id="PS51165">
    <property type="entry name" value="THUMP"/>
    <property type="match status" value="1"/>
</dbReference>
<dbReference type="NCBIfam" id="TIGR00342">
    <property type="entry name" value="tRNA uracil 4-sulfurtransferase ThiI"/>
    <property type="match status" value="1"/>
</dbReference>
<organism evidence="10">
    <name type="scientific">marine metagenome</name>
    <dbReference type="NCBI Taxonomy" id="408172"/>
    <lineage>
        <taxon>unclassified sequences</taxon>
        <taxon>metagenomes</taxon>
        <taxon>ecological metagenomes</taxon>
    </lineage>
</organism>
<dbReference type="InterPro" id="IPR003720">
    <property type="entry name" value="tRNA_STrfase"/>
</dbReference>
<reference evidence="10" key="1">
    <citation type="submission" date="2018-05" db="EMBL/GenBank/DDBJ databases">
        <authorList>
            <person name="Lanie J.A."/>
            <person name="Ng W.-L."/>
            <person name="Kazmierczak K.M."/>
            <person name="Andrzejewski T.M."/>
            <person name="Davidsen T.M."/>
            <person name="Wayne K.J."/>
            <person name="Tettelin H."/>
            <person name="Glass J.I."/>
            <person name="Rusch D."/>
            <person name="Podicherti R."/>
            <person name="Tsui H.-C.T."/>
            <person name="Winkler M.E."/>
        </authorList>
    </citation>
    <scope>NUCLEOTIDE SEQUENCE</scope>
</reference>
<dbReference type="Gene3D" id="3.30.2130.30">
    <property type="match status" value="1"/>
</dbReference>
<keyword evidence="5" id="KW-0547">Nucleotide-binding</keyword>
<dbReference type="Pfam" id="PF02926">
    <property type="entry name" value="THUMP"/>
    <property type="match status" value="1"/>
</dbReference>
<keyword evidence="3" id="KW-0820">tRNA-binding</keyword>
<evidence type="ECO:0000256" key="7">
    <source>
        <dbReference type="ARBA" id="ARBA00022884"/>
    </source>
</evidence>
<dbReference type="InterPro" id="IPR014729">
    <property type="entry name" value="Rossmann-like_a/b/a_fold"/>
</dbReference>
<dbReference type="InterPro" id="IPR004114">
    <property type="entry name" value="THUMP_dom"/>
</dbReference>
<evidence type="ECO:0000256" key="5">
    <source>
        <dbReference type="ARBA" id="ARBA00022741"/>
    </source>
</evidence>
<feature type="domain" description="THUMP" evidence="9">
    <location>
        <begin position="1"/>
        <end position="64"/>
    </location>
</feature>
<dbReference type="PANTHER" id="PTHR43209:SF1">
    <property type="entry name" value="TRNA SULFURTRANSFERASE"/>
    <property type="match status" value="1"/>
</dbReference>
<name>A0A382R567_9ZZZZ</name>
<dbReference type="Pfam" id="PF02568">
    <property type="entry name" value="ThiI"/>
    <property type="match status" value="1"/>
</dbReference>
<keyword evidence="2" id="KW-0963">Cytoplasm</keyword>
<dbReference type="HAMAP" id="MF_00021">
    <property type="entry name" value="ThiI"/>
    <property type="match status" value="1"/>
</dbReference>
<dbReference type="GO" id="GO:0004810">
    <property type="term" value="F:CCA tRNA nucleotidyltransferase activity"/>
    <property type="evidence" value="ECO:0007669"/>
    <property type="project" value="InterPro"/>
</dbReference>
<feature type="non-terminal residue" evidence="10">
    <location>
        <position position="1"/>
    </location>
</feature>
<evidence type="ECO:0000256" key="6">
    <source>
        <dbReference type="ARBA" id="ARBA00022840"/>
    </source>
</evidence>
<dbReference type="AlphaFoldDB" id="A0A382R567"/>
<comment type="subcellular location">
    <subcellularLocation>
        <location evidence="1">Cytoplasm</location>
    </subcellularLocation>
</comment>
<dbReference type="GO" id="GO:0009228">
    <property type="term" value="P:thiamine biosynthetic process"/>
    <property type="evidence" value="ECO:0007669"/>
    <property type="project" value="UniProtKB-KW"/>
</dbReference>
<dbReference type="SUPFAM" id="SSF52402">
    <property type="entry name" value="Adenine nucleotide alpha hydrolases-like"/>
    <property type="match status" value="1"/>
</dbReference>
<keyword evidence="4" id="KW-0808">Transferase</keyword>
<dbReference type="InterPro" id="IPR050102">
    <property type="entry name" value="tRNA_sulfurtransferase_ThiI"/>
</dbReference>
<sequence length="287" mass="32449">EEFQSFRVTARMTTSVSLYSKMYVHEHVGSFIQNKLKKNVNLNHPDITCYIDTIKEGTFIYMDKIKGMGGMPVGTGGKGVVLLSGGIDSPVAAFYMIKRGMVAIYVHFHSLPHVSPASIEKVKHLVKILSKYQKRPKLFMVPFSEIQEEILEKNSDKYRLLLYRRMMLRIANKIAVNERAKAVITGEALGQVASQTVENLGAVDSVSKLPVFRPLIGLDKQEIINTGKKINTYSISIRPHEDCCTLFLPQKPATKSTPDKLDIEENKMDIQTIVNRAIDNSEFFYFK</sequence>
<dbReference type="PANTHER" id="PTHR43209">
    <property type="entry name" value="TRNA SULFURTRANSFERASE"/>
    <property type="match status" value="1"/>
</dbReference>
<dbReference type="InterPro" id="IPR020536">
    <property type="entry name" value="ThiI_AANH"/>
</dbReference>
<dbReference type="GO" id="GO:0002937">
    <property type="term" value="P:tRNA 4-thiouridine biosynthesis"/>
    <property type="evidence" value="ECO:0007669"/>
    <property type="project" value="TreeGrafter"/>
</dbReference>
<keyword evidence="7" id="KW-0694">RNA-binding</keyword>
<dbReference type="InterPro" id="IPR049961">
    <property type="entry name" value="ThiI_N"/>
</dbReference>
<dbReference type="CDD" id="cd01712">
    <property type="entry name" value="PPase_ThiI"/>
    <property type="match status" value="1"/>
</dbReference>
<evidence type="ECO:0000256" key="4">
    <source>
        <dbReference type="ARBA" id="ARBA00022679"/>
    </source>
</evidence>
<dbReference type="GO" id="GO:0016783">
    <property type="term" value="F:sulfurtransferase activity"/>
    <property type="evidence" value="ECO:0007669"/>
    <property type="project" value="InterPro"/>
</dbReference>
<keyword evidence="8" id="KW-0784">Thiamine biosynthesis</keyword>
<evidence type="ECO:0000259" key="9">
    <source>
        <dbReference type="PROSITE" id="PS51165"/>
    </source>
</evidence>
<dbReference type="GO" id="GO:0000049">
    <property type="term" value="F:tRNA binding"/>
    <property type="evidence" value="ECO:0007669"/>
    <property type="project" value="UniProtKB-KW"/>
</dbReference>
<dbReference type="Gene3D" id="3.40.50.620">
    <property type="entry name" value="HUPs"/>
    <property type="match status" value="1"/>
</dbReference>
<evidence type="ECO:0000256" key="1">
    <source>
        <dbReference type="ARBA" id="ARBA00004496"/>
    </source>
</evidence>
<dbReference type="GO" id="GO:0052837">
    <property type="term" value="P:thiazole biosynthetic process"/>
    <property type="evidence" value="ECO:0007669"/>
    <property type="project" value="TreeGrafter"/>
</dbReference>
<evidence type="ECO:0000256" key="3">
    <source>
        <dbReference type="ARBA" id="ARBA00022555"/>
    </source>
</evidence>
<gene>
    <name evidence="10" type="ORF">METZ01_LOCUS345052</name>
</gene>
<protein>
    <recommendedName>
        <fullName evidence="9">THUMP domain-containing protein</fullName>
    </recommendedName>
</protein>
<dbReference type="EMBL" id="UINC01118814">
    <property type="protein sequence ID" value="SVC92198.1"/>
    <property type="molecule type" value="Genomic_DNA"/>
</dbReference>
<evidence type="ECO:0000256" key="2">
    <source>
        <dbReference type="ARBA" id="ARBA00022490"/>
    </source>
</evidence>
<proteinExistence type="inferred from homology"/>
<evidence type="ECO:0000256" key="8">
    <source>
        <dbReference type="ARBA" id="ARBA00022977"/>
    </source>
</evidence>
<dbReference type="GO" id="GO:0005524">
    <property type="term" value="F:ATP binding"/>
    <property type="evidence" value="ECO:0007669"/>
    <property type="project" value="UniProtKB-KW"/>
</dbReference>
<keyword evidence="6" id="KW-0067">ATP-binding</keyword>